<reference evidence="10 12" key="2">
    <citation type="submission" date="2019-10" db="EMBL/GenBank/DDBJ databases">
        <title>Genome Sequencing and assembly of Lactobacillus fermentum I2, a lactic acid bacteria.</title>
        <authorList>
            <person name="Lopes L.S."/>
            <person name="Persinoti G.F."/>
            <person name="Riano-Pachon D.M."/>
            <person name="Labate C.A."/>
        </authorList>
    </citation>
    <scope>NUCLEOTIDE SEQUENCE [LARGE SCALE GENOMIC DNA]</scope>
    <source>
        <strain evidence="10 12">I2</strain>
    </source>
</reference>
<dbReference type="Gene3D" id="1.20.1540.10">
    <property type="entry name" value="Rhomboid-like"/>
    <property type="match status" value="1"/>
</dbReference>
<evidence type="ECO:0000313" key="9">
    <source>
        <dbReference type="EMBL" id="APU46481.1"/>
    </source>
</evidence>
<accession>A0A0F4HEJ8</accession>
<dbReference type="InterPro" id="IPR022764">
    <property type="entry name" value="Peptidase_S54_rhomboid_dom"/>
</dbReference>
<keyword evidence="5 7" id="KW-1133">Transmembrane helix</keyword>
<dbReference type="InterPro" id="IPR035952">
    <property type="entry name" value="Rhomboid-like_sf"/>
</dbReference>
<evidence type="ECO:0000256" key="4">
    <source>
        <dbReference type="ARBA" id="ARBA00022801"/>
    </source>
</evidence>
<comment type="similarity">
    <text evidence="2">Belongs to the peptidase S54 family.</text>
</comment>
<feature type="domain" description="Peptidase S54 rhomboid" evidence="8">
    <location>
        <begin position="51"/>
        <end position="186"/>
    </location>
</feature>
<dbReference type="InterPro" id="IPR050925">
    <property type="entry name" value="Rhomboid_protease_S54"/>
</dbReference>
<evidence type="ECO:0000313" key="12">
    <source>
        <dbReference type="Proteomes" id="UP000466799"/>
    </source>
</evidence>
<evidence type="ECO:0000256" key="1">
    <source>
        <dbReference type="ARBA" id="ARBA00004141"/>
    </source>
</evidence>
<comment type="subcellular location">
    <subcellularLocation>
        <location evidence="1">Membrane</location>
        <topology evidence="1">Multi-pass membrane protein</topology>
    </subcellularLocation>
</comment>
<feature type="transmembrane region" description="Helical" evidence="7">
    <location>
        <begin position="169"/>
        <end position="188"/>
    </location>
</feature>
<evidence type="ECO:0000256" key="6">
    <source>
        <dbReference type="ARBA" id="ARBA00023136"/>
    </source>
</evidence>
<feature type="transmembrane region" description="Helical" evidence="7">
    <location>
        <begin position="90"/>
        <end position="109"/>
    </location>
</feature>
<dbReference type="PANTHER" id="PTHR43731:SF14">
    <property type="entry name" value="PRESENILIN-ASSOCIATED RHOMBOID-LIKE PROTEIN, MITOCHONDRIAL"/>
    <property type="match status" value="1"/>
</dbReference>
<gene>
    <name evidence="9" type="ORF">BUW47_08700</name>
    <name evidence="10" type="ORF">GC247_04730</name>
</gene>
<sequence length="221" mass="23808">MKKAIQQAPLTCCLVGVCVLVYLLEELAGGATNSATLLNLGANYGPFVRAGQWWRVFTAAFLHIGLTHLFLNMMVLYYLGRTIEELTGHLRMAVIYLVSILMGNLVSVAVQPVTISAGASTGIFGLFGAFLFMGSEFRQYPALRGLARQYLILVIINLVYDLIAPGIDIFGHLGGLVGGFLACALVGVPTLGEIHLRKRFLGGTILVLGFVLLGKVVFFQG</sequence>
<dbReference type="OrthoDB" id="9813074at2"/>
<keyword evidence="6 7" id="KW-0472">Membrane</keyword>
<dbReference type="EMBL" id="CP019030">
    <property type="protein sequence ID" value="APU46481.1"/>
    <property type="molecule type" value="Genomic_DNA"/>
</dbReference>
<evidence type="ECO:0000256" key="5">
    <source>
        <dbReference type="ARBA" id="ARBA00022989"/>
    </source>
</evidence>
<dbReference type="RefSeq" id="WP_003686235.1">
    <property type="nucleotide sequence ID" value="NZ_BJLV01000001.1"/>
</dbReference>
<organism evidence="9 11">
    <name type="scientific">Limosilactobacillus fermentum</name>
    <name type="common">Lactobacillus fermentum</name>
    <dbReference type="NCBI Taxonomy" id="1613"/>
    <lineage>
        <taxon>Bacteria</taxon>
        <taxon>Bacillati</taxon>
        <taxon>Bacillota</taxon>
        <taxon>Bacilli</taxon>
        <taxon>Lactobacillales</taxon>
        <taxon>Lactobacillaceae</taxon>
        <taxon>Limosilactobacillus</taxon>
    </lineage>
</organism>
<keyword evidence="4" id="KW-0378">Hydrolase</keyword>
<evidence type="ECO:0000313" key="10">
    <source>
        <dbReference type="EMBL" id="MPQ35209.1"/>
    </source>
</evidence>
<dbReference type="GO" id="GO:0016020">
    <property type="term" value="C:membrane"/>
    <property type="evidence" value="ECO:0007669"/>
    <property type="project" value="UniProtKB-SubCell"/>
</dbReference>
<protein>
    <submittedName>
        <fullName evidence="9">Rhomboid family intramembrane serine protease</fullName>
    </submittedName>
</protein>
<evidence type="ECO:0000313" key="11">
    <source>
        <dbReference type="Proteomes" id="UP000185427"/>
    </source>
</evidence>
<evidence type="ECO:0000256" key="3">
    <source>
        <dbReference type="ARBA" id="ARBA00022692"/>
    </source>
</evidence>
<evidence type="ECO:0000259" key="8">
    <source>
        <dbReference type="Pfam" id="PF01694"/>
    </source>
</evidence>
<dbReference type="GO" id="GO:0006508">
    <property type="term" value="P:proteolysis"/>
    <property type="evidence" value="ECO:0007669"/>
    <property type="project" value="UniProtKB-KW"/>
</dbReference>
<evidence type="ECO:0000256" key="7">
    <source>
        <dbReference type="SAM" id="Phobius"/>
    </source>
</evidence>
<dbReference type="Proteomes" id="UP000185427">
    <property type="component" value="Chromosome"/>
</dbReference>
<keyword evidence="9" id="KW-0645">Protease</keyword>
<reference evidence="9 11" key="1">
    <citation type="submission" date="2016-12" db="EMBL/GenBank/DDBJ databases">
        <title>Complete Genome Sequence of Lactobacillus fermentum Strain SNUV175, a Probiotic for Treatment of Bacterial Vaginosis.</title>
        <authorList>
            <person name="Lee S."/>
            <person name="You H.J."/>
            <person name="Kwon B."/>
            <person name="Ko G."/>
        </authorList>
    </citation>
    <scope>NUCLEOTIDE SEQUENCE [LARGE SCALE GENOMIC DNA]</scope>
    <source>
        <strain evidence="9 11">SNUV175</strain>
    </source>
</reference>
<evidence type="ECO:0000256" key="2">
    <source>
        <dbReference type="ARBA" id="ARBA00009045"/>
    </source>
</evidence>
<feature type="transmembrane region" description="Helical" evidence="7">
    <location>
        <begin position="54"/>
        <end position="78"/>
    </location>
</feature>
<dbReference type="AlphaFoldDB" id="A0A0F4HEJ8"/>
<dbReference type="EMBL" id="WHJL01000024">
    <property type="protein sequence ID" value="MPQ35209.1"/>
    <property type="molecule type" value="Genomic_DNA"/>
</dbReference>
<feature type="transmembrane region" description="Helical" evidence="7">
    <location>
        <begin position="146"/>
        <end position="163"/>
    </location>
</feature>
<dbReference type="SUPFAM" id="SSF144091">
    <property type="entry name" value="Rhomboid-like"/>
    <property type="match status" value="1"/>
</dbReference>
<proteinExistence type="inferred from homology"/>
<feature type="transmembrane region" description="Helical" evidence="7">
    <location>
        <begin position="200"/>
        <end position="219"/>
    </location>
</feature>
<name>A0A0F4HEJ8_LIMFE</name>
<feature type="transmembrane region" description="Helical" evidence="7">
    <location>
        <begin position="115"/>
        <end position="134"/>
    </location>
</feature>
<dbReference type="Pfam" id="PF01694">
    <property type="entry name" value="Rhomboid"/>
    <property type="match status" value="1"/>
</dbReference>
<keyword evidence="3 7" id="KW-0812">Transmembrane</keyword>
<dbReference type="GO" id="GO:0004252">
    <property type="term" value="F:serine-type endopeptidase activity"/>
    <property type="evidence" value="ECO:0007669"/>
    <property type="project" value="InterPro"/>
</dbReference>
<dbReference type="PATRIC" id="fig|1613.32.peg.191"/>
<dbReference type="PANTHER" id="PTHR43731">
    <property type="entry name" value="RHOMBOID PROTEASE"/>
    <property type="match status" value="1"/>
</dbReference>
<dbReference type="Proteomes" id="UP000466799">
    <property type="component" value="Unassembled WGS sequence"/>
</dbReference>